<dbReference type="SUPFAM" id="SSF48498">
    <property type="entry name" value="Tetracyclin repressor-like, C-terminal domain"/>
    <property type="match status" value="1"/>
</dbReference>
<dbReference type="InterPro" id="IPR050109">
    <property type="entry name" value="HTH-type_TetR-like_transc_reg"/>
</dbReference>
<dbReference type="PANTHER" id="PTHR30055">
    <property type="entry name" value="HTH-TYPE TRANSCRIPTIONAL REGULATOR RUTR"/>
    <property type="match status" value="1"/>
</dbReference>
<evidence type="ECO:0000313" key="5">
    <source>
        <dbReference type="Proteomes" id="UP001501237"/>
    </source>
</evidence>
<reference evidence="5" key="1">
    <citation type="journal article" date="2019" name="Int. J. Syst. Evol. Microbiol.">
        <title>The Global Catalogue of Microorganisms (GCM) 10K type strain sequencing project: providing services to taxonomists for standard genome sequencing and annotation.</title>
        <authorList>
            <consortium name="The Broad Institute Genomics Platform"/>
            <consortium name="The Broad Institute Genome Sequencing Center for Infectious Disease"/>
            <person name="Wu L."/>
            <person name="Ma J."/>
        </authorList>
    </citation>
    <scope>NUCLEOTIDE SEQUENCE [LARGE SCALE GENOMIC DNA]</scope>
    <source>
        <strain evidence="5">JCM 9377</strain>
    </source>
</reference>
<dbReference type="RefSeq" id="WP_344828167.1">
    <property type="nucleotide sequence ID" value="NZ_BAAAUV010000006.1"/>
</dbReference>
<sequence>MATEQATGQRLVLAAERLFAERGIGAVSLRAVMQEADTNVAAVHYHFGSKEALLAAVVRGRIGQVTSRRDALLEALPDGERADPRSLALAFVRPLFDVVVDGGGHWVSVIGQLLAAGDPALAPIADTFLERNARFVALMERLEPRPSMDTIAFRLIQAMSLTLHVLGDVGRTRAVLGGDPSHWSIDHITDQLVDVVTSVIAGPPR</sequence>
<dbReference type="InterPro" id="IPR041586">
    <property type="entry name" value="PsrA_TetR_C"/>
</dbReference>
<protein>
    <submittedName>
        <fullName evidence="4">TetR/AcrR family transcriptional regulator</fullName>
    </submittedName>
</protein>
<evidence type="ECO:0000313" key="4">
    <source>
        <dbReference type="EMBL" id="GAA3211298.1"/>
    </source>
</evidence>
<comment type="caution">
    <text evidence="4">The sequence shown here is derived from an EMBL/GenBank/DDBJ whole genome shotgun (WGS) entry which is preliminary data.</text>
</comment>
<dbReference type="SUPFAM" id="SSF46689">
    <property type="entry name" value="Homeodomain-like"/>
    <property type="match status" value="1"/>
</dbReference>
<dbReference type="Gene3D" id="1.10.357.10">
    <property type="entry name" value="Tetracycline Repressor, domain 2"/>
    <property type="match status" value="1"/>
</dbReference>
<dbReference type="PROSITE" id="PS50977">
    <property type="entry name" value="HTH_TETR_2"/>
    <property type="match status" value="1"/>
</dbReference>
<dbReference type="InterPro" id="IPR001647">
    <property type="entry name" value="HTH_TetR"/>
</dbReference>
<evidence type="ECO:0000259" key="3">
    <source>
        <dbReference type="PROSITE" id="PS50977"/>
    </source>
</evidence>
<gene>
    <name evidence="4" type="ORF">GCM10010468_29920</name>
</gene>
<accession>A0ABP6Q915</accession>
<dbReference type="Pfam" id="PF00440">
    <property type="entry name" value="TetR_N"/>
    <property type="match status" value="1"/>
</dbReference>
<evidence type="ECO:0000256" key="2">
    <source>
        <dbReference type="PROSITE-ProRule" id="PRU00335"/>
    </source>
</evidence>
<feature type="DNA-binding region" description="H-T-H motif" evidence="2">
    <location>
        <begin position="28"/>
        <end position="47"/>
    </location>
</feature>
<dbReference type="Pfam" id="PF17939">
    <property type="entry name" value="TetR_C_30"/>
    <property type="match status" value="1"/>
</dbReference>
<dbReference type="EMBL" id="BAAAUV010000006">
    <property type="protein sequence ID" value="GAA3211298.1"/>
    <property type="molecule type" value="Genomic_DNA"/>
</dbReference>
<name>A0ABP6Q915_9ACTN</name>
<dbReference type="Proteomes" id="UP001501237">
    <property type="component" value="Unassembled WGS sequence"/>
</dbReference>
<organism evidence="4 5">
    <name type="scientific">Actinocorallia longicatena</name>
    <dbReference type="NCBI Taxonomy" id="111803"/>
    <lineage>
        <taxon>Bacteria</taxon>
        <taxon>Bacillati</taxon>
        <taxon>Actinomycetota</taxon>
        <taxon>Actinomycetes</taxon>
        <taxon>Streptosporangiales</taxon>
        <taxon>Thermomonosporaceae</taxon>
        <taxon>Actinocorallia</taxon>
    </lineage>
</organism>
<dbReference type="InterPro" id="IPR036271">
    <property type="entry name" value="Tet_transcr_reg_TetR-rel_C_sf"/>
</dbReference>
<proteinExistence type="predicted"/>
<dbReference type="InterPro" id="IPR009057">
    <property type="entry name" value="Homeodomain-like_sf"/>
</dbReference>
<keyword evidence="5" id="KW-1185">Reference proteome</keyword>
<keyword evidence="1 2" id="KW-0238">DNA-binding</keyword>
<feature type="domain" description="HTH tetR-type" evidence="3">
    <location>
        <begin position="5"/>
        <end position="65"/>
    </location>
</feature>
<evidence type="ECO:0000256" key="1">
    <source>
        <dbReference type="ARBA" id="ARBA00023125"/>
    </source>
</evidence>
<dbReference type="PRINTS" id="PR00455">
    <property type="entry name" value="HTHTETR"/>
</dbReference>
<dbReference type="PANTHER" id="PTHR30055:SF235">
    <property type="entry name" value="TRANSCRIPTIONAL REGULATORY PROTEIN"/>
    <property type="match status" value="1"/>
</dbReference>